<dbReference type="Proteomes" id="UP001597040">
    <property type="component" value="Unassembled WGS sequence"/>
</dbReference>
<proteinExistence type="predicted"/>
<dbReference type="EMBL" id="JBHTKJ010000027">
    <property type="protein sequence ID" value="MFD1038920.1"/>
    <property type="molecule type" value="Genomic_DNA"/>
</dbReference>
<accession>A0ABW3LPS3</accession>
<dbReference type="RefSeq" id="WP_390362361.1">
    <property type="nucleotide sequence ID" value="NZ_JBHTKJ010000027.1"/>
</dbReference>
<evidence type="ECO:0000313" key="2">
    <source>
        <dbReference type="Proteomes" id="UP001597040"/>
    </source>
</evidence>
<dbReference type="InterPro" id="IPR021617">
    <property type="entry name" value="DUF3231"/>
</dbReference>
<reference evidence="2" key="1">
    <citation type="journal article" date="2019" name="Int. J. Syst. Evol. Microbiol.">
        <title>The Global Catalogue of Microorganisms (GCM) 10K type strain sequencing project: providing services to taxonomists for standard genome sequencing and annotation.</title>
        <authorList>
            <consortium name="The Broad Institute Genomics Platform"/>
            <consortium name="The Broad Institute Genome Sequencing Center for Infectious Disease"/>
            <person name="Wu L."/>
            <person name="Ma J."/>
        </authorList>
    </citation>
    <scope>NUCLEOTIDE SEQUENCE [LARGE SCALE GENOMIC DNA]</scope>
    <source>
        <strain evidence="2">CCUG 56754</strain>
    </source>
</reference>
<gene>
    <name evidence="1" type="ORF">ACFQ3N_11035</name>
</gene>
<dbReference type="Pfam" id="PF11553">
    <property type="entry name" value="DUF3231"/>
    <property type="match status" value="2"/>
</dbReference>
<dbReference type="InterPro" id="IPR012347">
    <property type="entry name" value="Ferritin-like"/>
</dbReference>
<comment type="caution">
    <text evidence="1">The sequence shown here is derived from an EMBL/GenBank/DDBJ whole genome shotgun (WGS) entry which is preliminary data.</text>
</comment>
<name>A0ABW3LPS3_9BACI</name>
<evidence type="ECO:0000313" key="1">
    <source>
        <dbReference type="EMBL" id="MFD1038920.1"/>
    </source>
</evidence>
<organism evidence="1 2">
    <name type="scientific">Virgibacillus byunsanensis</name>
    <dbReference type="NCBI Taxonomy" id="570945"/>
    <lineage>
        <taxon>Bacteria</taxon>
        <taxon>Bacillati</taxon>
        <taxon>Bacillota</taxon>
        <taxon>Bacilli</taxon>
        <taxon>Bacillales</taxon>
        <taxon>Bacillaceae</taxon>
        <taxon>Virgibacillus</taxon>
    </lineage>
</organism>
<protein>
    <submittedName>
        <fullName evidence="1">DUF3231 family protein</fullName>
    </submittedName>
</protein>
<dbReference type="Gene3D" id="1.20.1260.10">
    <property type="match status" value="2"/>
</dbReference>
<sequence length="335" mass="37919">MENTEHHVGLTSGEIASLWTTYQNETMTICGITYFLQHTDDDQIRSILEITLTLSQKHKEKITHLFGEEEYPVPQGFSEQDINLQAPRLFSDRLYLEFVLSMTNLSLIAYSEALSFAEQANIIKFYSEVVREVQDLHVKTKDLAKEKGIYIRAPKIPKAKQIDFVKKQNFLSGWFESRRPLLGSEIAHLSFHAKRNALGQAIIAGYSQVATSKEVRKYFERGRDISGKHTEIFTSILRTNYLSGGAILLTSEVTDSTTPPFSDKLMMYFVTVLIASGIGQYGVAMSTSPRHDLGVHYTRLIAEIAHYSDDGANIMINNGWMEQPPMAVNRKELAK</sequence>
<keyword evidence="2" id="KW-1185">Reference proteome</keyword>